<dbReference type="AlphaFoldDB" id="A0A8S3YBK7"/>
<dbReference type="OrthoDB" id="7471137at2759"/>
<keyword evidence="8" id="KW-1185">Reference proteome</keyword>
<evidence type="ECO:0000313" key="7">
    <source>
        <dbReference type="EMBL" id="CAG5059862.1"/>
    </source>
</evidence>
<dbReference type="PROSITE" id="PS50016">
    <property type="entry name" value="ZF_PHD_2"/>
    <property type="match status" value="1"/>
</dbReference>
<keyword evidence="5" id="KW-0175">Coiled coil</keyword>
<protein>
    <submittedName>
        <fullName evidence="7">(apollo) hypothetical protein</fullName>
    </submittedName>
</protein>
<keyword evidence="1" id="KW-0479">Metal-binding</keyword>
<gene>
    <name evidence="7" type="ORF">PAPOLLO_LOCUS28205</name>
</gene>
<accession>A0A8S3YBK7</accession>
<evidence type="ECO:0000256" key="5">
    <source>
        <dbReference type="SAM" id="Coils"/>
    </source>
</evidence>
<evidence type="ECO:0000256" key="3">
    <source>
        <dbReference type="ARBA" id="ARBA00022833"/>
    </source>
</evidence>
<evidence type="ECO:0000256" key="1">
    <source>
        <dbReference type="ARBA" id="ARBA00022723"/>
    </source>
</evidence>
<dbReference type="GO" id="GO:0008270">
    <property type="term" value="F:zinc ion binding"/>
    <property type="evidence" value="ECO:0007669"/>
    <property type="project" value="UniProtKB-KW"/>
</dbReference>
<feature type="domain" description="PHD-type" evidence="6">
    <location>
        <begin position="5"/>
        <end position="61"/>
    </location>
</feature>
<evidence type="ECO:0000313" key="8">
    <source>
        <dbReference type="Proteomes" id="UP000691718"/>
    </source>
</evidence>
<keyword evidence="2 4" id="KW-0863">Zinc-finger</keyword>
<proteinExistence type="predicted"/>
<reference evidence="7" key="1">
    <citation type="submission" date="2021-04" db="EMBL/GenBank/DDBJ databases">
        <authorList>
            <person name="Tunstrom K."/>
        </authorList>
    </citation>
    <scope>NUCLEOTIDE SEQUENCE</scope>
</reference>
<dbReference type="EMBL" id="CAJQZP010001707">
    <property type="protein sequence ID" value="CAG5059862.1"/>
    <property type="molecule type" value="Genomic_DNA"/>
</dbReference>
<comment type="caution">
    <text evidence="7">The sequence shown here is derived from an EMBL/GenBank/DDBJ whole genome shotgun (WGS) entry which is preliminary data.</text>
</comment>
<dbReference type="Proteomes" id="UP000691718">
    <property type="component" value="Unassembled WGS sequence"/>
</dbReference>
<dbReference type="InterPro" id="IPR019787">
    <property type="entry name" value="Znf_PHD-finger"/>
</dbReference>
<sequence>MPPKAKYCAGCSKKITNREFLSCCLCNDTYDIECVNYSYKLFCLMDKEKKDNWKCPTCKSKQRKFDNTNTPVQGCRMDSLSSASDQITEDSEECALTQRKPLIPEKQPLSPGSSSIMDDKVLVNIIRREIQQSVTEAVESAVKMYFSKEFDEIKCELATLREIGKSVEFLSSQYDRMNSDIKNLQDRLTVVTKENLTLSSQVLDISDRLNLMEQHSRETNIEINGVPENKSENLLSLAKQLCSTISVPLMDSEVLSGTRVRKNE</sequence>
<keyword evidence="3" id="KW-0862">Zinc</keyword>
<evidence type="ECO:0000259" key="6">
    <source>
        <dbReference type="PROSITE" id="PS50016"/>
    </source>
</evidence>
<feature type="coiled-coil region" evidence="5">
    <location>
        <begin position="167"/>
        <end position="194"/>
    </location>
</feature>
<evidence type="ECO:0000256" key="4">
    <source>
        <dbReference type="PROSITE-ProRule" id="PRU00146"/>
    </source>
</evidence>
<evidence type="ECO:0000256" key="2">
    <source>
        <dbReference type="ARBA" id="ARBA00022771"/>
    </source>
</evidence>
<name>A0A8S3YBK7_PARAO</name>
<organism evidence="7 8">
    <name type="scientific">Parnassius apollo</name>
    <name type="common">Apollo butterfly</name>
    <name type="synonym">Papilio apollo</name>
    <dbReference type="NCBI Taxonomy" id="110799"/>
    <lineage>
        <taxon>Eukaryota</taxon>
        <taxon>Metazoa</taxon>
        <taxon>Ecdysozoa</taxon>
        <taxon>Arthropoda</taxon>
        <taxon>Hexapoda</taxon>
        <taxon>Insecta</taxon>
        <taxon>Pterygota</taxon>
        <taxon>Neoptera</taxon>
        <taxon>Endopterygota</taxon>
        <taxon>Lepidoptera</taxon>
        <taxon>Glossata</taxon>
        <taxon>Ditrysia</taxon>
        <taxon>Papilionoidea</taxon>
        <taxon>Papilionidae</taxon>
        <taxon>Parnassiinae</taxon>
        <taxon>Parnassini</taxon>
        <taxon>Parnassius</taxon>
        <taxon>Parnassius</taxon>
    </lineage>
</organism>